<dbReference type="RefSeq" id="WP_154227228.1">
    <property type="nucleotide sequence ID" value="NZ_CP045309.1"/>
</dbReference>
<evidence type="ECO:0000313" key="2">
    <source>
        <dbReference type="Proteomes" id="UP000477779"/>
    </source>
</evidence>
<gene>
    <name evidence="1" type="ORF">G3561_07295</name>
</gene>
<dbReference type="AlphaFoldDB" id="A0AAJ3DII1"/>
<evidence type="ECO:0000313" key="1">
    <source>
        <dbReference type="EMBL" id="NES27361.1"/>
    </source>
</evidence>
<sequence length="62" mass="6306">MTRGQFGFLAGFLVVAVWALGGAGAAAAATLAGLVGWLLVRVHDGDVSVPGLADRATADRRR</sequence>
<dbReference type="Proteomes" id="UP000477779">
    <property type="component" value="Unassembled WGS sequence"/>
</dbReference>
<protein>
    <submittedName>
        <fullName evidence="1">Uncharacterized protein</fullName>
    </submittedName>
</protein>
<reference evidence="1 2" key="1">
    <citation type="submission" date="2020-02" db="EMBL/GenBank/DDBJ databases">
        <title>WGS of Micromonospora spp. isolated from hot spring.</title>
        <authorList>
            <person name="Thawai C."/>
        </authorList>
    </citation>
    <scope>NUCLEOTIDE SEQUENCE [LARGE SCALE GENOMIC DNA]</scope>
    <source>
        <strain evidence="1 2">TMS7</strain>
    </source>
</reference>
<organism evidence="1 2">
    <name type="scientific">Micromonospora terminaliae</name>
    <dbReference type="NCBI Taxonomy" id="1914461"/>
    <lineage>
        <taxon>Bacteria</taxon>
        <taxon>Bacillati</taxon>
        <taxon>Actinomycetota</taxon>
        <taxon>Actinomycetes</taxon>
        <taxon>Micromonosporales</taxon>
        <taxon>Micromonosporaceae</taxon>
        <taxon>Micromonospora</taxon>
    </lineage>
</organism>
<proteinExistence type="predicted"/>
<name>A0AAJ3DII1_9ACTN</name>
<comment type="caution">
    <text evidence="1">The sequence shown here is derived from an EMBL/GenBank/DDBJ whole genome shotgun (WGS) entry which is preliminary data.</text>
</comment>
<accession>A0AAJ3DII1</accession>
<dbReference type="EMBL" id="JAAHBZ010000002">
    <property type="protein sequence ID" value="NES27361.1"/>
    <property type="molecule type" value="Genomic_DNA"/>
</dbReference>